<dbReference type="PANTHER" id="PTHR42855">
    <property type="entry name" value="ABC TRANSPORTER ATP-BINDING SUBUNIT"/>
    <property type="match status" value="1"/>
</dbReference>
<keyword evidence="3" id="KW-1185">Reference proteome</keyword>
<evidence type="ECO:0000313" key="2">
    <source>
        <dbReference type="EMBL" id="MFC7441192.1"/>
    </source>
</evidence>
<comment type="caution">
    <text evidence="2">The sequence shown here is derived from an EMBL/GenBank/DDBJ whole genome shotgun (WGS) entry which is preliminary data.</text>
</comment>
<sequence length="104" mass="10735">MFLLEAQTVKKWLGGRLLFALDELKVQAGEKIGIVGLNGAGKTTLLRTLAGEEPVDDGRIVRRGSVAWIKQLVSRSDAPISGGGTGAGADQAGVFPASVDFVGG</sequence>
<dbReference type="PANTHER" id="PTHR42855:SF1">
    <property type="entry name" value="ABC TRANSPORTER DOMAIN-CONTAINING PROTEIN"/>
    <property type="match status" value="1"/>
</dbReference>
<organism evidence="2 3">
    <name type="scientific">Laceyella putida</name>
    <dbReference type="NCBI Taxonomy" id="110101"/>
    <lineage>
        <taxon>Bacteria</taxon>
        <taxon>Bacillati</taxon>
        <taxon>Bacillota</taxon>
        <taxon>Bacilli</taxon>
        <taxon>Bacillales</taxon>
        <taxon>Thermoactinomycetaceae</taxon>
        <taxon>Laceyella</taxon>
    </lineage>
</organism>
<dbReference type="SUPFAM" id="SSF52540">
    <property type="entry name" value="P-loop containing nucleoside triphosphate hydrolases"/>
    <property type="match status" value="1"/>
</dbReference>
<reference evidence="3" key="1">
    <citation type="journal article" date="2019" name="Int. J. Syst. Evol. Microbiol.">
        <title>The Global Catalogue of Microorganisms (GCM) 10K type strain sequencing project: providing services to taxonomists for standard genome sequencing and annotation.</title>
        <authorList>
            <consortium name="The Broad Institute Genomics Platform"/>
            <consortium name="The Broad Institute Genome Sequencing Center for Infectious Disease"/>
            <person name="Wu L."/>
            <person name="Ma J."/>
        </authorList>
    </citation>
    <scope>NUCLEOTIDE SEQUENCE [LARGE SCALE GENOMIC DNA]</scope>
    <source>
        <strain evidence="3">CGMCC 1.12942</strain>
    </source>
</reference>
<name>A0ABW2RJH4_9BACL</name>
<keyword evidence="2" id="KW-0547">Nucleotide-binding</keyword>
<dbReference type="Proteomes" id="UP001596500">
    <property type="component" value="Unassembled WGS sequence"/>
</dbReference>
<evidence type="ECO:0000313" key="3">
    <source>
        <dbReference type="Proteomes" id="UP001596500"/>
    </source>
</evidence>
<dbReference type="InterPro" id="IPR027417">
    <property type="entry name" value="P-loop_NTPase"/>
</dbReference>
<accession>A0ABW2RJH4</accession>
<gene>
    <name evidence="2" type="ORF">ACFQNG_08485</name>
</gene>
<dbReference type="RefSeq" id="WP_379864486.1">
    <property type="nucleotide sequence ID" value="NZ_JBHTBW010000021.1"/>
</dbReference>
<dbReference type="EMBL" id="JBHTBW010000021">
    <property type="protein sequence ID" value="MFC7441192.1"/>
    <property type="molecule type" value="Genomic_DNA"/>
</dbReference>
<feature type="domain" description="ABC transporter" evidence="1">
    <location>
        <begin position="23"/>
        <end position="64"/>
    </location>
</feature>
<dbReference type="InterPro" id="IPR051309">
    <property type="entry name" value="ABCF_ATPase"/>
</dbReference>
<dbReference type="InterPro" id="IPR003439">
    <property type="entry name" value="ABC_transporter-like_ATP-bd"/>
</dbReference>
<proteinExistence type="predicted"/>
<dbReference type="Pfam" id="PF00005">
    <property type="entry name" value="ABC_tran"/>
    <property type="match status" value="1"/>
</dbReference>
<keyword evidence="2" id="KW-0067">ATP-binding</keyword>
<dbReference type="GO" id="GO:0005524">
    <property type="term" value="F:ATP binding"/>
    <property type="evidence" value="ECO:0007669"/>
    <property type="project" value="UniProtKB-KW"/>
</dbReference>
<dbReference type="Gene3D" id="3.40.50.300">
    <property type="entry name" value="P-loop containing nucleotide triphosphate hydrolases"/>
    <property type="match status" value="1"/>
</dbReference>
<protein>
    <submittedName>
        <fullName evidence="2">ATP-binding cassette domain-containing protein</fullName>
    </submittedName>
</protein>
<evidence type="ECO:0000259" key="1">
    <source>
        <dbReference type="Pfam" id="PF00005"/>
    </source>
</evidence>